<feature type="compositionally biased region" description="Polar residues" evidence="1">
    <location>
        <begin position="342"/>
        <end position="352"/>
    </location>
</feature>
<protein>
    <recommendedName>
        <fullName evidence="4">C2H2-type domain-containing protein</fullName>
    </recommendedName>
</protein>
<proteinExistence type="predicted"/>
<organism evidence="2 3">
    <name type="scientific">Cladobotryum mycophilum</name>
    <dbReference type="NCBI Taxonomy" id="491253"/>
    <lineage>
        <taxon>Eukaryota</taxon>
        <taxon>Fungi</taxon>
        <taxon>Dikarya</taxon>
        <taxon>Ascomycota</taxon>
        <taxon>Pezizomycotina</taxon>
        <taxon>Sordariomycetes</taxon>
        <taxon>Hypocreomycetidae</taxon>
        <taxon>Hypocreales</taxon>
        <taxon>Hypocreaceae</taxon>
        <taxon>Cladobotryum</taxon>
    </lineage>
</organism>
<reference evidence="2 3" key="1">
    <citation type="submission" date="2024-01" db="EMBL/GenBank/DDBJ databases">
        <title>Complete genome of Cladobotryum mycophilum ATHUM6906.</title>
        <authorList>
            <person name="Christinaki A.C."/>
            <person name="Myridakis A.I."/>
            <person name="Kouvelis V.N."/>
        </authorList>
    </citation>
    <scope>NUCLEOTIDE SEQUENCE [LARGE SCALE GENOMIC DNA]</scope>
    <source>
        <strain evidence="2 3">ATHUM6906</strain>
    </source>
</reference>
<sequence>MAEEINNSLGCTCLKHFANTNDLLEHLADEQQRARRLLSELQECLGHSLCRPPSYPFVAGSEIMESVSSVKRGTEERVFLCPHPKCEGTKRVRFRRRRGLVRHYATHVDCHESCLICGSELHQVSHYLSHFDRCKKSGNGPVAEQTIRMARRKRRALMRIVNRKMGLETSGAKCSNSENESTTSSEHISTTHQDSDPDNVPANFHISRDAILNESPRPEVEYVMKSEPVSSNFSSHIFGSENPLHDRDVSRSISAECQEMIFDVNMFTHLGGTGDAVQHVPQFSGPMLLEGYLQAPGMPHGERNILHGHVAEPRCLSPPNKALQPSATVMDRSAAMNRGHSRSGSAMTSSLMDHTMNNEPMEIPQNVIQTYPDRDLTANQASQIIPWQLERGHELEPIDMLSYEIEGVTDYEQVLQ</sequence>
<feature type="compositionally biased region" description="Low complexity" evidence="1">
    <location>
        <begin position="175"/>
        <end position="192"/>
    </location>
</feature>
<feature type="region of interest" description="Disordered" evidence="1">
    <location>
        <begin position="333"/>
        <end position="352"/>
    </location>
</feature>
<feature type="region of interest" description="Disordered" evidence="1">
    <location>
        <begin position="168"/>
        <end position="201"/>
    </location>
</feature>
<dbReference type="EMBL" id="JAVFKD010000015">
    <property type="protein sequence ID" value="KAK5989528.1"/>
    <property type="molecule type" value="Genomic_DNA"/>
</dbReference>
<name>A0ABR0SBH8_9HYPO</name>
<evidence type="ECO:0000313" key="2">
    <source>
        <dbReference type="EMBL" id="KAK5989528.1"/>
    </source>
</evidence>
<comment type="caution">
    <text evidence="2">The sequence shown here is derived from an EMBL/GenBank/DDBJ whole genome shotgun (WGS) entry which is preliminary data.</text>
</comment>
<gene>
    <name evidence="2" type="ORF">PT974_11055</name>
</gene>
<evidence type="ECO:0000313" key="3">
    <source>
        <dbReference type="Proteomes" id="UP001338125"/>
    </source>
</evidence>
<evidence type="ECO:0008006" key="4">
    <source>
        <dbReference type="Google" id="ProtNLM"/>
    </source>
</evidence>
<accession>A0ABR0SBH8</accession>
<dbReference type="Proteomes" id="UP001338125">
    <property type="component" value="Unassembled WGS sequence"/>
</dbReference>
<evidence type="ECO:0000256" key="1">
    <source>
        <dbReference type="SAM" id="MobiDB-lite"/>
    </source>
</evidence>
<keyword evidence="3" id="KW-1185">Reference proteome</keyword>